<dbReference type="InterPro" id="IPR003779">
    <property type="entry name" value="CMD-like"/>
</dbReference>
<sequence>MARIDLPDPATMPDADRAAYDRFPANLTRGLLRTTAEIADGYLSLGTAFPRSPLDPKLREMVILRVGALSHSAYERMQHIGIARSVGVTDAEVTALEAGRFDELTEKQAAVLRFVDELYATPNATATFDEAIKALGEQGVATVTLLVGHYMMTARFLETLGIELDAEPTSWESART</sequence>
<feature type="domain" description="Carboxymuconolactone decarboxylase-like" evidence="1">
    <location>
        <begin position="48"/>
        <end position="116"/>
    </location>
</feature>
<dbReference type="PANTHER" id="PTHR34846">
    <property type="entry name" value="4-CARBOXYMUCONOLACTONE DECARBOXYLASE FAMILY PROTEIN (AFU_ORTHOLOGUE AFUA_6G11590)"/>
    <property type="match status" value="1"/>
</dbReference>
<organism evidence="2 3">
    <name type="scientific">Streptomyces ramulosus</name>
    <dbReference type="NCBI Taxonomy" id="47762"/>
    <lineage>
        <taxon>Bacteria</taxon>
        <taxon>Bacillati</taxon>
        <taxon>Actinomycetota</taxon>
        <taxon>Actinomycetes</taxon>
        <taxon>Kitasatosporales</taxon>
        <taxon>Streptomycetaceae</taxon>
        <taxon>Streptomyces</taxon>
    </lineage>
</organism>
<dbReference type="RefSeq" id="WP_345092656.1">
    <property type="nucleotide sequence ID" value="NZ_BAAAWG010000022.1"/>
</dbReference>
<keyword evidence="3" id="KW-1185">Reference proteome</keyword>
<evidence type="ECO:0000259" key="1">
    <source>
        <dbReference type="Pfam" id="PF02627"/>
    </source>
</evidence>
<reference evidence="3" key="1">
    <citation type="journal article" date="2019" name="Int. J. Syst. Evol. Microbiol.">
        <title>The Global Catalogue of Microorganisms (GCM) 10K type strain sequencing project: providing services to taxonomists for standard genome sequencing and annotation.</title>
        <authorList>
            <consortium name="The Broad Institute Genomics Platform"/>
            <consortium name="The Broad Institute Genome Sequencing Center for Infectious Disease"/>
            <person name="Wu L."/>
            <person name="Ma J."/>
        </authorList>
    </citation>
    <scope>NUCLEOTIDE SEQUENCE [LARGE SCALE GENOMIC DNA]</scope>
    <source>
        <strain evidence="3">CGMCC 1.15809</strain>
    </source>
</reference>
<evidence type="ECO:0000313" key="3">
    <source>
        <dbReference type="Proteomes" id="UP001596241"/>
    </source>
</evidence>
<dbReference type="SUPFAM" id="SSF69118">
    <property type="entry name" value="AhpD-like"/>
    <property type="match status" value="1"/>
</dbReference>
<evidence type="ECO:0000313" key="2">
    <source>
        <dbReference type="EMBL" id="MFC5891960.1"/>
    </source>
</evidence>
<comment type="caution">
    <text evidence="2">The sequence shown here is derived from an EMBL/GenBank/DDBJ whole genome shotgun (WGS) entry which is preliminary data.</text>
</comment>
<proteinExistence type="predicted"/>
<dbReference type="InterPro" id="IPR029032">
    <property type="entry name" value="AhpD-like"/>
</dbReference>
<dbReference type="Proteomes" id="UP001596241">
    <property type="component" value="Unassembled WGS sequence"/>
</dbReference>
<dbReference type="Pfam" id="PF02627">
    <property type="entry name" value="CMD"/>
    <property type="match status" value="1"/>
</dbReference>
<dbReference type="EMBL" id="JBHSPW010000002">
    <property type="protein sequence ID" value="MFC5891960.1"/>
    <property type="molecule type" value="Genomic_DNA"/>
</dbReference>
<dbReference type="Gene3D" id="1.20.1290.10">
    <property type="entry name" value="AhpD-like"/>
    <property type="match status" value="1"/>
</dbReference>
<name>A0ABW1FCQ2_9ACTN</name>
<protein>
    <submittedName>
        <fullName evidence="2">Carboxymuconolactone decarboxylase family protein</fullName>
    </submittedName>
</protein>
<gene>
    <name evidence="2" type="ORF">ACFP3M_03880</name>
</gene>
<accession>A0ABW1FCQ2</accession>
<dbReference type="PANTHER" id="PTHR34846:SF11">
    <property type="entry name" value="4-CARBOXYMUCONOLACTONE DECARBOXYLASE FAMILY PROTEIN (AFU_ORTHOLOGUE AFUA_6G11590)"/>
    <property type="match status" value="1"/>
</dbReference>